<evidence type="ECO:0000313" key="2">
    <source>
        <dbReference type="Proteomes" id="UP001165122"/>
    </source>
</evidence>
<comment type="caution">
    <text evidence="1">The sequence shown here is derived from an EMBL/GenBank/DDBJ whole genome shotgun (WGS) entry which is preliminary data.</text>
</comment>
<dbReference type="Proteomes" id="UP001165122">
    <property type="component" value="Unassembled WGS sequence"/>
</dbReference>
<evidence type="ECO:0000313" key="1">
    <source>
        <dbReference type="EMBL" id="GMH68554.1"/>
    </source>
</evidence>
<accession>A0A9W7E545</accession>
<proteinExistence type="predicted"/>
<gene>
    <name evidence="1" type="ORF">TrLO_g2293</name>
</gene>
<dbReference type="AlphaFoldDB" id="A0A9W7E545"/>
<organism evidence="1 2">
    <name type="scientific">Triparma laevis f. longispina</name>
    <dbReference type="NCBI Taxonomy" id="1714387"/>
    <lineage>
        <taxon>Eukaryota</taxon>
        <taxon>Sar</taxon>
        <taxon>Stramenopiles</taxon>
        <taxon>Ochrophyta</taxon>
        <taxon>Bolidophyceae</taxon>
        <taxon>Parmales</taxon>
        <taxon>Triparmaceae</taxon>
        <taxon>Triparma</taxon>
    </lineage>
</organism>
<dbReference type="EMBL" id="BRXW01000594">
    <property type="protein sequence ID" value="GMH68554.1"/>
    <property type="molecule type" value="Genomic_DNA"/>
</dbReference>
<name>A0A9W7E545_9STRA</name>
<sequence>MSSLNMSKSIKFPTYISRERSNAFRSLKELESLPEGGPRSSEIKLTFPVSKSKVAEVSESSIQKVQTFKTKEEEYEVVWNGGDVYLRQENGGSVKDIEVFNDSTFMGLCAVWGL</sequence>
<keyword evidence="2" id="KW-1185">Reference proteome</keyword>
<reference evidence="2" key="1">
    <citation type="journal article" date="2023" name="Commun. Biol.">
        <title>Genome analysis of Parmales, the sister group of diatoms, reveals the evolutionary specialization of diatoms from phago-mixotrophs to photoautotrophs.</title>
        <authorList>
            <person name="Ban H."/>
            <person name="Sato S."/>
            <person name="Yoshikawa S."/>
            <person name="Yamada K."/>
            <person name="Nakamura Y."/>
            <person name="Ichinomiya M."/>
            <person name="Sato N."/>
            <person name="Blanc-Mathieu R."/>
            <person name="Endo H."/>
            <person name="Kuwata A."/>
            <person name="Ogata H."/>
        </authorList>
    </citation>
    <scope>NUCLEOTIDE SEQUENCE [LARGE SCALE GENOMIC DNA]</scope>
    <source>
        <strain evidence="2">NIES 3700</strain>
    </source>
</reference>
<protein>
    <submittedName>
        <fullName evidence="1">Uncharacterized protein</fullName>
    </submittedName>
</protein>